<dbReference type="PROSITE" id="PS50977">
    <property type="entry name" value="HTH_TETR_2"/>
    <property type="match status" value="1"/>
</dbReference>
<accession>A0ABM8GKE7</accession>
<dbReference type="Pfam" id="PF00440">
    <property type="entry name" value="TetR_N"/>
    <property type="match status" value="1"/>
</dbReference>
<keyword evidence="7" id="KW-1185">Reference proteome</keyword>
<evidence type="ECO:0000256" key="2">
    <source>
        <dbReference type="ARBA" id="ARBA00023125"/>
    </source>
</evidence>
<dbReference type="PANTHER" id="PTHR30055">
    <property type="entry name" value="HTH-TYPE TRANSCRIPTIONAL REGULATOR RUTR"/>
    <property type="match status" value="1"/>
</dbReference>
<proteinExistence type="predicted"/>
<dbReference type="InterPro" id="IPR001647">
    <property type="entry name" value="HTH_TetR"/>
</dbReference>
<dbReference type="InterPro" id="IPR050109">
    <property type="entry name" value="HTH-type_TetR-like_transc_reg"/>
</dbReference>
<keyword evidence="1" id="KW-0805">Transcription regulation</keyword>
<evidence type="ECO:0000313" key="7">
    <source>
        <dbReference type="Proteomes" id="UP001321486"/>
    </source>
</evidence>
<gene>
    <name evidence="6" type="ORF">GCM10025867_11010</name>
</gene>
<evidence type="ECO:0000313" key="6">
    <source>
        <dbReference type="EMBL" id="BDZ48860.1"/>
    </source>
</evidence>
<keyword evidence="2 4" id="KW-0238">DNA-binding</keyword>
<reference evidence="7" key="1">
    <citation type="journal article" date="2019" name="Int. J. Syst. Evol. Microbiol.">
        <title>The Global Catalogue of Microorganisms (GCM) 10K type strain sequencing project: providing services to taxonomists for standard genome sequencing and annotation.</title>
        <authorList>
            <consortium name="The Broad Institute Genomics Platform"/>
            <consortium name="The Broad Institute Genome Sequencing Center for Infectious Disease"/>
            <person name="Wu L."/>
            <person name="Ma J."/>
        </authorList>
    </citation>
    <scope>NUCLEOTIDE SEQUENCE [LARGE SCALE GENOMIC DNA]</scope>
    <source>
        <strain evidence="7">NBRC 108728</strain>
    </source>
</reference>
<keyword evidence="3" id="KW-0804">Transcription</keyword>
<evidence type="ECO:0000256" key="1">
    <source>
        <dbReference type="ARBA" id="ARBA00023015"/>
    </source>
</evidence>
<dbReference type="SUPFAM" id="SSF46689">
    <property type="entry name" value="Homeodomain-like"/>
    <property type="match status" value="1"/>
</dbReference>
<dbReference type="Proteomes" id="UP001321486">
    <property type="component" value="Chromosome"/>
</dbReference>
<dbReference type="PANTHER" id="PTHR30055:SF234">
    <property type="entry name" value="HTH-TYPE TRANSCRIPTIONAL REGULATOR BETI"/>
    <property type="match status" value="1"/>
</dbReference>
<evidence type="ECO:0000256" key="4">
    <source>
        <dbReference type="PROSITE-ProRule" id="PRU00335"/>
    </source>
</evidence>
<evidence type="ECO:0000259" key="5">
    <source>
        <dbReference type="PROSITE" id="PS50977"/>
    </source>
</evidence>
<sequence>MAVTTFIDQGYDETTMERIAELAEVGTSTLYRYFPSKELLLLAPYAEVVDPGRYLRARPVSEPTGVALAGALLDLGDDYADPSRRIPEIRRILDSSPVPRARVWDVLLQSRADLEAALAERMGLPATDHSVQISAGIALDVFYRVDEERKSGDREDYRALFREALASLSTTTIVLPVLP</sequence>
<dbReference type="InterPro" id="IPR009057">
    <property type="entry name" value="Homeodomain-like_sf"/>
</dbReference>
<dbReference type="Gene3D" id="1.10.357.10">
    <property type="entry name" value="Tetracycline Repressor, domain 2"/>
    <property type="match status" value="1"/>
</dbReference>
<dbReference type="Gene3D" id="1.10.10.60">
    <property type="entry name" value="Homeodomain-like"/>
    <property type="match status" value="1"/>
</dbReference>
<dbReference type="EMBL" id="AP027732">
    <property type="protein sequence ID" value="BDZ48860.1"/>
    <property type="molecule type" value="Genomic_DNA"/>
</dbReference>
<organism evidence="6 7">
    <name type="scientific">Frondihabitans sucicola</name>
    <dbReference type="NCBI Taxonomy" id="1268041"/>
    <lineage>
        <taxon>Bacteria</taxon>
        <taxon>Bacillati</taxon>
        <taxon>Actinomycetota</taxon>
        <taxon>Actinomycetes</taxon>
        <taxon>Micrococcales</taxon>
        <taxon>Microbacteriaceae</taxon>
        <taxon>Frondihabitans</taxon>
    </lineage>
</organism>
<feature type="DNA-binding region" description="H-T-H motif" evidence="4">
    <location>
        <begin position="15"/>
        <end position="34"/>
    </location>
</feature>
<name>A0ABM8GKE7_9MICO</name>
<feature type="domain" description="HTH tetR-type" evidence="5">
    <location>
        <begin position="1"/>
        <end position="52"/>
    </location>
</feature>
<evidence type="ECO:0000256" key="3">
    <source>
        <dbReference type="ARBA" id="ARBA00023163"/>
    </source>
</evidence>
<protein>
    <recommendedName>
        <fullName evidence="5">HTH tetR-type domain-containing protein</fullName>
    </recommendedName>
</protein>